<feature type="transmembrane region" description="Helical" evidence="2">
    <location>
        <begin position="60"/>
        <end position="78"/>
    </location>
</feature>
<feature type="transmembrane region" description="Helical" evidence="2">
    <location>
        <begin position="221"/>
        <end position="244"/>
    </location>
</feature>
<evidence type="ECO:0000256" key="1">
    <source>
        <dbReference type="SAM" id="MobiDB-lite"/>
    </source>
</evidence>
<proteinExistence type="predicted"/>
<accession>A0A5C3L3W2</accession>
<evidence type="ECO:0000313" key="4">
    <source>
        <dbReference type="Proteomes" id="UP000307440"/>
    </source>
</evidence>
<gene>
    <name evidence="3" type="ORF">FA15DRAFT_754380</name>
</gene>
<keyword evidence="2" id="KW-0812">Transmembrane</keyword>
<dbReference type="AlphaFoldDB" id="A0A5C3L3W2"/>
<dbReference type="EMBL" id="ML210166">
    <property type="protein sequence ID" value="TFK27253.1"/>
    <property type="molecule type" value="Genomic_DNA"/>
</dbReference>
<feature type="compositionally biased region" description="Basic and acidic residues" evidence="1">
    <location>
        <begin position="342"/>
        <end position="355"/>
    </location>
</feature>
<feature type="transmembrane region" description="Helical" evidence="2">
    <location>
        <begin position="180"/>
        <end position="200"/>
    </location>
</feature>
<feature type="transmembrane region" description="Helical" evidence="2">
    <location>
        <begin position="264"/>
        <end position="284"/>
    </location>
</feature>
<reference evidence="3 4" key="1">
    <citation type="journal article" date="2019" name="Nat. Ecol. Evol.">
        <title>Megaphylogeny resolves global patterns of mushroom evolution.</title>
        <authorList>
            <person name="Varga T."/>
            <person name="Krizsan K."/>
            <person name="Foldi C."/>
            <person name="Dima B."/>
            <person name="Sanchez-Garcia M."/>
            <person name="Sanchez-Ramirez S."/>
            <person name="Szollosi G.J."/>
            <person name="Szarkandi J.G."/>
            <person name="Papp V."/>
            <person name="Albert L."/>
            <person name="Andreopoulos W."/>
            <person name="Angelini C."/>
            <person name="Antonin V."/>
            <person name="Barry K.W."/>
            <person name="Bougher N.L."/>
            <person name="Buchanan P."/>
            <person name="Buyck B."/>
            <person name="Bense V."/>
            <person name="Catcheside P."/>
            <person name="Chovatia M."/>
            <person name="Cooper J."/>
            <person name="Damon W."/>
            <person name="Desjardin D."/>
            <person name="Finy P."/>
            <person name="Geml J."/>
            <person name="Haridas S."/>
            <person name="Hughes K."/>
            <person name="Justo A."/>
            <person name="Karasinski D."/>
            <person name="Kautmanova I."/>
            <person name="Kiss B."/>
            <person name="Kocsube S."/>
            <person name="Kotiranta H."/>
            <person name="LaButti K.M."/>
            <person name="Lechner B.E."/>
            <person name="Liimatainen K."/>
            <person name="Lipzen A."/>
            <person name="Lukacs Z."/>
            <person name="Mihaltcheva S."/>
            <person name="Morgado L.N."/>
            <person name="Niskanen T."/>
            <person name="Noordeloos M.E."/>
            <person name="Ohm R.A."/>
            <person name="Ortiz-Santana B."/>
            <person name="Ovrebo C."/>
            <person name="Racz N."/>
            <person name="Riley R."/>
            <person name="Savchenko A."/>
            <person name="Shiryaev A."/>
            <person name="Soop K."/>
            <person name="Spirin V."/>
            <person name="Szebenyi C."/>
            <person name="Tomsovsky M."/>
            <person name="Tulloss R.E."/>
            <person name="Uehling J."/>
            <person name="Grigoriev I.V."/>
            <person name="Vagvolgyi C."/>
            <person name="Papp T."/>
            <person name="Martin F.M."/>
            <person name="Miettinen O."/>
            <person name="Hibbett D.S."/>
            <person name="Nagy L.G."/>
        </authorList>
    </citation>
    <scope>NUCLEOTIDE SEQUENCE [LARGE SCALE GENOMIC DNA]</scope>
    <source>
        <strain evidence="3 4">CBS 121175</strain>
    </source>
</reference>
<sequence length="355" mass="38877">MSVDGVTAEELEFIGNSIIKGSYASSVISLVAAGIQCFMCLYCISIFFETPVDMRKGRAPYIVVSVFIFAFYSLSVGLDASLMFDLLFGASTGAEVITMLEEEALWSKVLNGVAKMAFVALGDGLLVYRCYIVWDDSWAAVALPLVTYVALIGTHIWQIIQRTHNDLTTVIVSEVLRVGLAFVTNLAITFLIGYQLVRSYKEHASTLPPGEKQIIRATHNIITETAVLLTLFTFGHAIVVWIQLAQGFSVETGTNLKLADTTFALLYYAFAALAPQTVIFRVSTGRSWNIEKTRDASQGIFSRSIAFAHAPTEQSLFVSQAGDDSEDNGTSRLSSEQEQEELITREKPEGDSEAA</sequence>
<evidence type="ECO:0000313" key="3">
    <source>
        <dbReference type="EMBL" id="TFK27253.1"/>
    </source>
</evidence>
<keyword evidence="2" id="KW-1133">Transmembrane helix</keyword>
<name>A0A5C3L3W2_COPMA</name>
<feature type="region of interest" description="Disordered" evidence="1">
    <location>
        <begin position="318"/>
        <end position="355"/>
    </location>
</feature>
<organism evidence="3 4">
    <name type="scientific">Coprinopsis marcescibilis</name>
    <name type="common">Agaric fungus</name>
    <name type="synonym">Psathyrella marcescibilis</name>
    <dbReference type="NCBI Taxonomy" id="230819"/>
    <lineage>
        <taxon>Eukaryota</taxon>
        <taxon>Fungi</taxon>
        <taxon>Dikarya</taxon>
        <taxon>Basidiomycota</taxon>
        <taxon>Agaricomycotina</taxon>
        <taxon>Agaricomycetes</taxon>
        <taxon>Agaricomycetidae</taxon>
        <taxon>Agaricales</taxon>
        <taxon>Agaricineae</taxon>
        <taxon>Psathyrellaceae</taxon>
        <taxon>Coprinopsis</taxon>
    </lineage>
</organism>
<feature type="transmembrane region" description="Helical" evidence="2">
    <location>
        <begin position="27"/>
        <end position="48"/>
    </location>
</feature>
<dbReference type="OrthoDB" id="2841022at2759"/>
<protein>
    <submittedName>
        <fullName evidence="3">Uncharacterized protein</fullName>
    </submittedName>
</protein>
<dbReference type="Proteomes" id="UP000307440">
    <property type="component" value="Unassembled WGS sequence"/>
</dbReference>
<evidence type="ECO:0000256" key="2">
    <source>
        <dbReference type="SAM" id="Phobius"/>
    </source>
</evidence>
<feature type="transmembrane region" description="Helical" evidence="2">
    <location>
        <begin position="140"/>
        <end position="160"/>
    </location>
</feature>
<feature type="transmembrane region" description="Helical" evidence="2">
    <location>
        <begin position="109"/>
        <end position="128"/>
    </location>
</feature>
<keyword evidence="2" id="KW-0472">Membrane</keyword>
<keyword evidence="4" id="KW-1185">Reference proteome</keyword>